<gene>
    <name evidence="1" type="ORF">SADUNF_Sadunf16G0169700</name>
</gene>
<organism evidence="1 2">
    <name type="scientific">Salix dunnii</name>
    <dbReference type="NCBI Taxonomy" id="1413687"/>
    <lineage>
        <taxon>Eukaryota</taxon>
        <taxon>Viridiplantae</taxon>
        <taxon>Streptophyta</taxon>
        <taxon>Embryophyta</taxon>
        <taxon>Tracheophyta</taxon>
        <taxon>Spermatophyta</taxon>
        <taxon>Magnoliopsida</taxon>
        <taxon>eudicotyledons</taxon>
        <taxon>Gunneridae</taxon>
        <taxon>Pentapetalae</taxon>
        <taxon>rosids</taxon>
        <taxon>fabids</taxon>
        <taxon>Malpighiales</taxon>
        <taxon>Salicaceae</taxon>
        <taxon>Saliceae</taxon>
        <taxon>Salix</taxon>
    </lineage>
</organism>
<keyword evidence="2" id="KW-1185">Reference proteome</keyword>
<evidence type="ECO:0000313" key="2">
    <source>
        <dbReference type="Proteomes" id="UP000657918"/>
    </source>
</evidence>
<sequence length="74" mass="8047">MKGRREQPSESLFAGGEGGSEAGLILHHVSTRSNSGKKLRQNVSAQTLHGNGVLLGRDLDKDIDALKDRFNFEV</sequence>
<dbReference type="Proteomes" id="UP000657918">
    <property type="component" value="Chromosome 16"/>
</dbReference>
<evidence type="ECO:0000313" key="1">
    <source>
        <dbReference type="EMBL" id="KAF9665869.1"/>
    </source>
</evidence>
<dbReference type="EMBL" id="JADGMS010000016">
    <property type="protein sequence ID" value="KAF9665869.1"/>
    <property type="molecule type" value="Genomic_DNA"/>
</dbReference>
<proteinExistence type="predicted"/>
<dbReference type="AlphaFoldDB" id="A0A835MJA5"/>
<comment type="caution">
    <text evidence="1">The sequence shown here is derived from an EMBL/GenBank/DDBJ whole genome shotgun (WGS) entry which is preliminary data.</text>
</comment>
<accession>A0A835MJA5</accession>
<reference evidence="1 2" key="1">
    <citation type="submission" date="2020-10" db="EMBL/GenBank/DDBJ databases">
        <title>Plant Genome Project.</title>
        <authorList>
            <person name="Zhang R.-G."/>
        </authorList>
    </citation>
    <scope>NUCLEOTIDE SEQUENCE [LARGE SCALE GENOMIC DNA]</scope>
    <source>
        <strain evidence="1">FAFU-HL-1</strain>
        <tissue evidence="1">Leaf</tissue>
    </source>
</reference>
<protein>
    <submittedName>
        <fullName evidence="1">Uncharacterized protein</fullName>
    </submittedName>
</protein>
<name>A0A835MJA5_9ROSI</name>